<dbReference type="AlphaFoldDB" id="A0AAU7VB02"/>
<dbReference type="SUPFAM" id="SSF46785">
    <property type="entry name" value="Winged helix' DNA-binding domain"/>
    <property type="match status" value="1"/>
</dbReference>
<dbReference type="InterPro" id="IPR036390">
    <property type="entry name" value="WH_DNA-bd_sf"/>
</dbReference>
<name>A0AAU7VB02_9ACTO</name>
<keyword evidence="2" id="KW-0238">DNA-binding</keyword>
<keyword evidence="1" id="KW-0805">Transcription regulation</keyword>
<dbReference type="PANTHER" id="PTHR42756:SF1">
    <property type="entry name" value="TRANSCRIPTIONAL REPRESSOR OF EMRAB OPERON"/>
    <property type="match status" value="1"/>
</dbReference>
<protein>
    <submittedName>
        <fullName evidence="5">MarR family transcriptional regulator</fullName>
    </submittedName>
</protein>
<dbReference type="InterPro" id="IPR036388">
    <property type="entry name" value="WH-like_DNA-bd_sf"/>
</dbReference>
<reference evidence="5" key="1">
    <citation type="submission" date="2023-11" db="EMBL/GenBank/DDBJ databases">
        <title>Scrofimicrobium hongkongense sp. nov., isolated from a patient with peritonitis.</title>
        <authorList>
            <person name="Lao H.Y."/>
            <person name="Wong A.Y.P."/>
            <person name="Ng T.L."/>
            <person name="Wong R.Y.L."/>
            <person name="Yau M.C.Y."/>
            <person name="Lam J.Y.W."/>
            <person name="Siu G.K.H."/>
        </authorList>
    </citation>
    <scope>NUCLEOTIDE SEQUENCE</scope>
    <source>
        <strain evidence="5">R131</strain>
    </source>
</reference>
<dbReference type="Gene3D" id="1.10.10.10">
    <property type="entry name" value="Winged helix-like DNA-binding domain superfamily/Winged helix DNA-binding domain"/>
    <property type="match status" value="1"/>
</dbReference>
<proteinExistence type="predicted"/>
<dbReference type="PANTHER" id="PTHR42756">
    <property type="entry name" value="TRANSCRIPTIONAL REGULATOR, MARR"/>
    <property type="match status" value="1"/>
</dbReference>
<accession>A0AAU7VB02</accession>
<organism evidence="5">
    <name type="scientific">Scrofimicrobium appendicitidis</name>
    <dbReference type="NCBI Taxonomy" id="3079930"/>
    <lineage>
        <taxon>Bacteria</taxon>
        <taxon>Bacillati</taxon>
        <taxon>Actinomycetota</taxon>
        <taxon>Actinomycetes</taxon>
        <taxon>Actinomycetales</taxon>
        <taxon>Actinomycetaceae</taxon>
        <taxon>Scrofimicrobium</taxon>
    </lineage>
</organism>
<dbReference type="RefSeq" id="WP_350258809.1">
    <property type="nucleotide sequence ID" value="NZ_CP138335.1"/>
</dbReference>
<dbReference type="InterPro" id="IPR023187">
    <property type="entry name" value="Tscrpt_reg_MarR-type_CS"/>
</dbReference>
<gene>
    <name evidence="5" type="ORF">SAC06_03350</name>
</gene>
<dbReference type="KEGG" id="sapp:SAC06_03350"/>
<evidence type="ECO:0000256" key="2">
    <source>
        <dbReference type="ARBA" id="ARBA00023125"/>
    </source>
</evidence>
<dbReference type="PROSITE" id="PS50995">
    <property type="entry name" value="HTH_MARR_2"/>
    <property type="match status" value="1"/>
</dbReference>
<feature type="domain" description="HTH marR-type" evidence="4">
    <location>
        <begin position="27"/>
        <end position="162"/>
    </location>
</feature>
<dbReference type="PROSITE" id="PS01117">
    <property type="entry name" value="HTH_MARR_1"/>
    <property type="match status" value="1"/>
</dbReference>
<dbReference type="EMBL" id="CP138335">
    <property type="protein sequence ID" value="XBW08609.1"/>
    <property type="molecule type" value="Genomic_DNA"/>
</dbReference>
<dbReference type="PRINTS" id="PR00598">
    <property type="entry name" value="HTHMARR"/>
</dbReference>
<dbReference type="Pfam" id="PF12802">
    <property type="entry name" value="MarR_2"/>
    <property type="match status" value="1"/>
</dbReference>
<sequence length="166" mass="18885">MNQPREDESARIVRAWTHERPDLDASPMLVFSRLSRLSRHFDLLRRRAFATHELEPWEFDVLATLRRAGKPYSLTPGQLLAELLVSSGTMTNRIDRLEGRGLVVRGPAPSDRRAILVSLTEDGRTRVDSALATLLNSERELLEPLSTEERDRLAELLMPLLTVFEA</sequence>
<evidence type="ECO:0000259" key="4">
    <source>
        <dbReference type="PROSITE" id="PS50995"/>
    </source>
</evidence>
<dbReference type="SMART" id="SM00347">
    <property type="entry name" value="HTH_MARR"/>
    <property type="match status" value="1"/>
</dbReference>
<dbReference type="GO" id="GO:0003700">
    <property type="term" value="F:DNA-binding transcription factor activity"/>
    <property type="evidence" value="ECO:0007669"/>
    <property type="project" value="InterPro"/>
</dbReference>
<evidence type="ECO:0000256" key="1">
    <source>
        <dbReference type="ARBA" id="ARBA00023015"/>
    </source>
</evidence>
<evidence type="ECO:0000313" key="5">
    <source>
        <dbReference type="EMBL" id="XBW08609.1"/>
    </source>
</evidence>
<dbReference type="GO" id="GO:0003677">
    <property type="term" value="F:DNA binding"/>
    <property type="evidence" value="ECO:0007669"/>
    <property type="project" value="UniProtKB-KW"/>
</dbReference>
<dbReference type="InterPro" id="IPR000835">
    <property type="entry name" value="HTH_MarR-typ"/>
</dbReference>
<evidence type="ECO:0000256" key="3">
    <source>
        <dbReference type="ARBA" id="ARBA00023163"/>
    </source>
</evidence>
<keyword evidence="3" id="KW-0804">Transcription</keyword>